<organism evidence="1 2">
    <name type="scientific">Tannerella forsythia</name>
    <name type="common">Bacteroides forsythus</name>
    <dbReference type="NCBI Taxonomy" id="28112"/>
    <lineage>
        <taxon>Bacteria</taxon>
        <taxon>Pseudomonadati</taxon>
        <taxon>Bacteroidota</taxon>
        <taxon>Bacteroidia</taxon>
        <taxon>Bacteroidales</taxon>
        <taxon>Tannerellaceae</taxon>
        <taxon>Tannerella</taxon>
    </lineage>
</organism>
<gene>
    <name evidence="1" type="ORF">EII40_09095</name>
</gene>
<dbReference type="Proteomes" id="UP000278609">
    <property type="component" value="Unassembled WGS sequence"/>
</dbReference>
<dbReference type="OrthoDB" id="1433240at2"/>
<protein>
    <submittedName>
        <fullName evidence="1">Uncharacterized protein</fullName>
    </submittedName>
</protein>
<proteinExistence type="predicted"/>
<evidence type="ECO:0000313" key="1">
    <source>
        <dbReference type="EMBL" id="RRD59710.1"/>
    </source>
</evidence>
<dbReference type="AlphaFoldDB" id="A0A3P1XNX3"/>
<reference evidence="1 2" key="1">
    <citation type="submission" date="2018-11" db="EMBL/GenBank/DDBJ databases">
        <title>Genomes From Bacteria Associated with the Canine Oral Cavity: a Test Case for Automated Genome-Based Taxonomic Assignment.</title>
        <authorList>
            <person name="Coil D.A."/>
            <person name="Jospin G."/>
            <person name="Darling A.E."/>
            <person name="Wallis C."/>
            <person name="Davis I.J."/>
            <person name="Harris S."/>
            <person name="Eisen J.A."/>
            <person name="Holcombe L.J."/>
            <person name="O'Flynn C."/>
        </authorList>
    </citation>
    <scope>NUCLEOTIDE SEQUENCE [LARGE SCALE GENOMIC DNA]</scope>
    <source>
        <strain evidence="1 2">OH2617_COT-023</strain>
    </source>
</reference>
<accession>A0A3P1XNX3</accession>
<name>A0A3P1XNX3_TANFO</name>
<dbReference type="RefSeq" id="WP_124751947.1">
    <property type="nucleotide sequence ID" value="NZ_RQYS01000037.1"/>
</dbReference>
<dbReference type="EMBL" id="RQYS01000037">
    <property type="protein sequence ID" value="RRD59710.1"/>
    <property type="molecule type" value="Genomic_DNA"/>
</dbReference>
<evidence type="ECO:0000313" key="2">
    <source>
        <dbReference type="Proteomes" id="UP000278609"/>
    </source>
</evidence>
<comment type="caution">
    <text evidence="1">The sequence shown here is derived from an EMBL/GenBank/DDBJ whole genome shotgun (WGS) entry which is preliminary data.</text>
</comment>
<sequence length="147" mass="16691">MERMKSNKKTSKRVRYKNFFLGVVLTGIMLLVLGATCTKENDMENNRTLKQLYEWYRNGQISRCKYNGETVYRAGLNAYDAGSVIYDKEGKKIGTCRYAWGEPDAICGQLTECETIYRVKDNIWGEPPIDKYGLGNEKSSKGSQSSG</sequence>